<keyword evidence="2" id="KW-0808">Transferase</keyword>
<proteinExistence type="predicted"/>
<accession>A0A1M5AAW4</accession>
<dbReference type="InterPro" id="IPR051531">
    <property type="entry name" value="N-acetyltransferase"/>
</dbReference>
<organism evidence="2 3">
    <name type="scientific">Cnuella takakiae</name>
    <dbReference type="NCBI Taxonomy" id="1302690"/>
    <lineage>
        <taxon>Bacteria</taxon>
        <taxon>Pseudomonadati</taxon>
        <taxon>Bacteroidota</taxon>
        <taxon>Chitinophagia</taxon>
        <taxon>Chitinophagales</taxon>
        <taxon>Chitinophagaceae</taxon>
        <taxon>Cnuella</taxon>
    </lineage>
</organism>
<dbReference type="PANTHER" id="PTHR43792">
    <property type="entry name" value="GNAT FAMILY, PUTATIVE (AFU_ORTHOLOGUE AFUA_3G00765)-RELATED-RELATED"/>
    <property type="match status" value="1"/>
</dbReference>
<gene>
    <name evidence="2" type="ORF">SAMN05444008_106182</name>
</gene>
<evidence type="ECO:0000313" key="2">
    <source>
        <dbReference type="EMBL" id="SHF27186.1"/>
    </source>
</evidence>
<dbReference type="Proteomes" id="UP000184368">
    <property type="component" value="Unassembled WGS sequence"/>
</dbReference>
<dbReference type="PANTHER" id="PTHR43792:SF9">
    <property type="entry name" value="RIBOSOMAL-PROTEIN-ALANINE ACETYLTRANSFERASE"/>
    <property type="match status" value="1"/>
</dbReference>
<reference evidence="2 3" key="1">
    <citation type="submission" date="2016-11" db="EMBL/GenBank/DDBJ databases">
        <authorList>
            <person name="Jaros S."/>
            <person name="Januszkiewicz K."/>
            <person name="Wedrychowicz H."/>
        </authorList>
    </citation>
    <scope>NUCLEOTIDE SEQUENCE [LARGE SCALE GENOMIC DNA]</scope>
    <source>
        <strain evidence="2 3">DSM 26897</strain>
    </source>
</reference>
<dbReference type="RefSeq" id="WP_073042459.1">
    <property type="nucleotide sequence ID" value="NZ_FQUO01000006.1"/>
</dbReference>
<dbReference type="SUPFAM" id="SSF55729">
    <property type="entry name" value="Acyl-CoA N-acyltransferases (Nat)"/>
    <property type="match status" value="1"/>
</dbReference>
<feature type="domain" description="N-acetyltransferase" evidence="1">
    <location>
        <begin position="16"/>
        <end position="156"/>
    </location>
</feature>
<protein>
    <submittedName>
        <fullName evidence="2">Ribosomal-protein-alanine N-acetyltransferase</fullName>
    </submittedName>
</protein>
<name>A0A1M5AAW4_9BACT</name>
<dbReference type="GO" id="GO:0008999">
    <property type="term" value="F:protein-N-terminal-alanine acetyltransferase activity"/>
    <property type="evidence" value="ECO:0007669"/>
    <property type="project" value="TreeGrafter"/>
</dbReference>
<evidence type="ECO:0000313" key="3">
    <source>
        <dbReference type="Proteomes" id="UP000184368"/>
    </source>
</evidence>
<dbReference type="InterPro" id="IPR000182">
    <property type="entry name" value="GNAT_dom"/>
</dbReference>
<dbReference type="GO" id="GO:0005737">
    <property type="term" value="C:cytoplasm"/>
    <property type="evidence" value="ECO:0007669"/>
    <property type="project" value="TreeGrafter"/>
</dbReference>
<sequence length="175" mass="19596">MLYRKFTPFPDLSTERLTLRQLSEADQHEVLVLRSDNQVNKYLERAPAQSLEEAVSFIHMINANTGNGDAIYWGITITGSNKIIGAICLFNFSDKDNKCEIGYELGSPYQGKKIMMEAAQIVIAYGLRVIGLKRMDACTHKANEASVRLLEKLKFQKSAGCATTNEDFHLFSLVA</sequence>
<dbReference type="EMBL" id="FQUO01000006">
    <property type="protein sequence ID" value="SHF27186.1"/>
    <property type="molecule type" value="Genomic_DNA"/>
</dbReference>
<dbReference type="Gene3D" id="3.40.630.30">
    <property type="match status" value="1"/>
</dbReference>
<dbReference type="STRING" id="1302690.BUE76_09105"/>
<evidence type="ECO:0000259" key="1">
    <source>
        <dbReference type="Pfam" id="PF13302"/>
    </source>
</evidence>
<dbReference type="Pfam" id="PF13302">
    <property type="entry name" value="Acetyltransf_3"/>
    <property type="match status" value="1"/>
</dbReference>
<dbReference type="InterPro" id="IPR016181">
    <property type="entry name" value="Acyl_CoA_acyltransferase"/>
</dbReference>
<keyword evidence="3" id="KW-1185">Reference proteome</keyword>
<dbReference type="AlphaFoldDB" id="A0A1M5AAW4"/>